<sequence>MKEKTQRAAEELYRDKWQWDKVVVGTHCVDCYPGNCPYRVYVKDGVIFAEEQAGTLPLVEKGVLDMNAGRHIAPRRKGCP</sequence>
<dbReference type="GO" id="GO:0016491">
    <property type="term" value="F:oxidoreductase activity"/>
    <property type="evidence" value="ECO:0007669"/>
    <property type="project" value="InterPro"/>
</dbReference>
<name>A0A0F9BYI8_9ZZZZ</name>
<evidence type="ECO:0000259" key="4">
    <source>
        <dbReference type="PROSITE" id="PS51669"/>
    </source>
</evidence>
<comment type="caution">
    <text evidence="5">The sequence shown here is derived from an EMBL/GenBank/DDBJ whole genome shotgun (WGS) entry which is preliminary data.</text>
</comment>
<keyword evidence="1" id="KW-0479">Metal-binding</keyword>
<evidence type="ECO:0000256" key="1">
    <source>
        <dbReference type="ARBA" id="ARBA00022723"/>
    </source>
</evidence>
<dbReference type="Gene3D" id="2.20.25.90">
    <property type="entry name" value="ADC-like domains"/>
    <property type="match status" value="1"/>
</dbReference>
<protein>
    <recommendedName>
        <fullName evidence="4">4Fe-4S Mo/W bis-MGD-type domain-containing protein</fullName>
    </recommendedName>
</protein>
<proteinExistence type="predicted"/>
<dbReference type="GO" id="GO:0051536">
    <property type="term" value="F:iron-sulfur cluster binding"/>
    <property type="evidence" value="ECO:0007669"/>
    <property type="project" value="UniProtKB-KW"/>
</dbReference>
<keyword evidence="3" id="KW-0411">Iron-sulfur</keyword>
<keyword evidence="2" id="KW-0408">Iron</keyword>
<dbReference type="SUPFAM" id="SSF53706">
    <property type="entry name" value="Formate dehydrogenase/DMSO reductase, domains 1-3"/>
    <property type="match status" value="1"/>
</dbReference>
<gene>
    <name evidence="5" type="ORF">LCGC14_2469650</name>
</gene>
<accession>A0A0F9BYI8</accession>
<reference evidence="5" key="1">
    <citation type="journal article" date="2015" name="Nature">
        <title>Complex archaea that bridge the gap between prokaryotes and eukaryotes.</title>
        <authorList>
            <person name="Spang A."/>
            <person name="Saw J.H."/>
            <person name="Jorgensen S.L."/>
            <person name="Zaremba-Niedzwiedzka K."/>
            <person name="Martijn J."/>
            <person name="Lind A.E."/>
            <person name="van Eijk R."/>
            <person name="Schleper C."/>
            <person name="Guy L."/>
            <person name="Ettema T.J."/>
        </authorList>
    </citation>
    <scope>NUCLEOTIDE SEQUENCE</scope>
</reference>
<dbReference type="AlphaFoldDB" id="A0A0F9BYI8"/>
<evidence type="ECO:0000256" key="3">
    <source>
        <dbReference type="ARBA" id="ARBA00023014"/>
    </source>
</evidence>
<organism evidence="5">
    <name type="scientific">marine sediment metagenome</name>
    <dbReference type="NCBI Taxonomy" id="412755"/>
    <lineage>
        <taxon>unclassified sequences</taxon>
        <taxon>metagenomes</taxon>
        <taxon>ecological metagenomes</taxon>
    </lineage>
</organism>
<dbReference type="PROSITE" id="PS51669">
    <property type="entry name" value="4FE4S_MOW_BIS_MGD"/>
    <property type="match status" value="1"/>
</dbReference>
<dbReference type="InterPro" id="IPR006963">
    <property type="entry name" value="Mopterin_OxRdtase_4Fe-4S_dom"/>
</dbReference>
<feature type="domain" description="4Fe-4S Mo/W bis-MGD-type" evidence="4">
    <location>
        <begin position="20"/>
        <end position="80"/>
    </location>
</feature>
<dbReference type="EMBL" id="LAZR01038640">
    <property type="protein sequence ID" value="KKL19022.1"/>
    <property type="molecule type" value="Genomic_DNA"/>
</dbReference>
<evidence type="ECO:0000256" key="2">
    <source>
        <dbReference type="ARBA" id="ARBA00023004"/>
    </source>
</evidence>
<evidence type="ECO:0000313" key="5">
    <source>
        <dbReference type="EMBL" id="KKL19022.1"/>
    </source>
</evidence>
<dbReference type="GO" id="GO:0046872">
    <property type="term" value="F:metal ion binding"/>
    <property type="evidence" value="ECO:0007669"/>
    <property type="project" value="UniProtKB-KW"/>
</dbReference>